<protein>
    <submittedName>
        <fullName evidence="1">Uncharacterized protein</fullName>
    </submittedName>
</protein>
<comment type="caution">
    <text evidence="1">The sequence shown here is derived from an EMBL/GenBank/DDBJ whole genome shotgun (WGS) entry which is preliminary data.</text>
</comment>
<keyword evidence="2" id="KW-1185">Reference proteome</keyword>
<dbReference type="AlphaFoldDB" id="A0AAV2AYJ5"/>
<reference evidence="1 2" key="1">
    <citation type="submission" date="2024-04" db="EMBL/GenBank/DDBJ databases">
        <authorList>
            <person name="Rising A."/>
            <person name="Reimegard J."/>
            <person name="Sonavane S."/>
            <person name="Akerstrom W."/>
            <person name="Nylinder S."/>
            <person name="Hedman E."/>
            <person name="Kallberg Y."/>
        </authorList>
    </citation>
    <scope>NUCLEOTIDE SEQUENCE [LARGE SCALE GENOMIC DNA]</scope>
</reference>
<dbReference type="Proteomes" id="UP001497382">
    <property type="component" value="Unassembled WGS sequence"/>
</dbReference>
<organism evidence="1 2">
    <name type="scientific">Larinioides sclopetarius</name>
    <dbReference type="NCBI Taxonomy" id="280406"/>
    <lineage>
        <taxon>Eukaryota</taxon>
        <taxon>Metazoa</taxon>
        <taxon>Ecdysozoa</taxon>
        <taxon>Arthropoda</taxon>
        <taxon>Chelicerata</taxon>
        <taxon>Arachnida</taxon>
        <taxon>Araneae</taxon>
        <taxon>Araneomorphae</taxon>
        <taxon>Entelegynae</taxon>
        <taxon>Araneoidea</taxon>
        <taxon>Araneidae</taxon>
        <taxon>Larinioides</taxon>
    </lineage>
</organism>
<name>A0AAV2AYJ5_9ARAC</name>
<evidence type="ECO:0000313" key="2">
    <source>
        <dbReference type="Proteomes" id="UP001497382"/>
    </source>
</evidence>
<accession>A0AAV2AYJ5</accession>
<sequence>MIRPLSRESFTLLEQTNLLRPQKTGTSTHLPARLPFFSLLSVGGGDLFLFSPF</sequence>
<dbReference type="EMBL" id="CAXIEN010000243">
    <property type="protein sequence ID" value="CAL1289093.1"/>
    <property type="molecule type" value="Genomic_DNA"/>
</dbReference>
<evidence type="ECO:0000313" key="1">
    <source>
        <dbReference type="EMBL" id="CAL1289093.1"/>
    </source>
</evidence>
<proteinExistence type="predicted"/>
<gene>
    <name evidence="1" type="ORF">LARSCL_LOCUS15730</name>
</gene>